<name>A0ACD3A488_9AGAR</name>
<reference evidence="1 2" key="1">
    <citation type="journal article" date="2019" name="Nat. Ecol. Evol.">
        <title>Megaphylogeny resolves global patterns of mushroom evolution.</title>
        <authorList>
            <person name="Varga T."/>
            <person name="Krizsan K."/>
            <person name="Foldi C."/>
            <person name="Dima B."/>
            <person name="Sanchez-Garcia M."/>
            <person name="Sanchez-Ramirez S."/>
            <person name="Szollosi G.J."/>
            <person name="Szarkandi J.G."/>
            <person name="Papp V."/>
            <person name="Albert L."/>
            <person name="Andreopoulos W."/>
            <person name="Angelini C."/>
            <person name="Antonin V."/>
            <person name="Barry K.W."/>
            <person name="Bougher N.L."/>
            <person name="Buchanan P."/>
            <person name="Buyck B."/>
            <person name="Bense V."/>
            <person name="Catcheside P."/>
            <person name="Chovatia M."/>
            <person name="Cooper J."/>
            <person name="Damon W."/>
            <person name="Desjardin D."/>
            <person name="Finy P."/>
            <person name="Geml J."/>
            <person name="Haridas S."/>
            <person name="Hughes K."/>
            <person name="Justo A."/>
            <person name="Karasinski D."/>
            <person name="Kautmanova I."/>
            <person name="Kiss B."/>
            <person name="Kocsube S."/>
            <person name="Kotiranta H."/>
            <person name="LaButti K.M."/>
            <person name="Lechner B.E."/>
            <person name="Liimatainen K."/>
            <person name="Lipzen A."/>
            <person name="Lukacs Z."/>
            <person name="Mihaltcheva S."/>
            <person name="Morgado L.N."/>
            <person name="Niskanen T."/>
            <person name="Noordeloos M.E."/>
            <person name="Ohm R.A."/>
            <person name="Ortiz-Santana B."/>
            <person name="Ovrebo C."/>
            <person name="Racz N."/>
            <person name="Riley R."/>
            <person name="Savchenko A."/>
            <person name="Shiryaev A."/>
            <person name="Soop K."/>
            <person name="Spirin V."/>
            <person name="Szebenyi C."/>
            <person name="Tomsovsky M."/>
            <person name="Tulloss R.E."/>
            <person name="Uehling J."/>
            <person name="Grigoriev I.V."/>
            <person name="Vagvolgyi C."/>
            <person name="Papp T."/>
            <person name="Martin F.M."/>
            <person name="Miettinen O."/>
            <person name="Hibbett D.S."/>
            <person name="Nagy L.G."/>
        </authorList>
    </citation>
    <scope>NUCLEOTIDE SEQUENCE [LARGE SCALE GENOMIC DNA]</scope>
    <source>
        <strain evidence="1 2">NL-1719</strain>
    </source>
</reference>
<keyword evidence="2" id="KW-1185">Reference proteome</keyword>
<dbReference type="Proteomes" id="UP000308600">
    <property type="component" value="Unassembled WGS sequence"/>
</dbReference>
<accession>A0ACD3A488</accession>
<gene>
    <name evidence="1" type="ORF">BDN72DRAFT_523948</name>
</gene>
<sequence>MLRARPSAPPSRQPEGISAPEPPCPPGVKVPPAWKLNAPLKVPLPSETGPSCWEECYKRVAEYDENMCKAWREEIDKLLLFAGLFSAAVTAFVVESYQWLDRSSDPTAELLAQLISLQFNTTTPVISVAPTGPSASAVRVNVYWFLSLILSLISVLVGVLCLQWLREFQQPVVMSFEEKLRYRQLRYDGLIDWKVPEIITSLSVLLQIALLLFFAGVVDLLWERNHTVAIIILVPITCVVSFLIATSLLPALQAYSAASGPPGITSNLNITQCPYKSPLSWLIHCFFLLLGTGKNRHRDSSFQAAWRNFDSIWRNQDHWGVLAKSIRWMQRAFEHDSATIAPLHECLQILPEAKEVVKHFSGPSRKALQLQHALFPDFPCPDWKDTSSTIICEVACAMQVLNSPAHSVTLLEHWIKLARKDPKFVSFIPAQWNRNIPPELLDEFIGQILSCTLSLMDSREMIKNPFLEHIVRLLQPTVSLPPPYEAIPGRATAVWKVLSDFNPERLPEKAQPYLADLAWTTIKRAGVKLEGSPHHVFWNRYFRTLADETRENDPTLWWLKEFPRPRPKMTLPRHPPHTDPQLLSIDTLLATMPPGRTSGDV</sequence>
<evidence type="ECO:0000313" key="1">
    <source>
        <dbReference type="EMBL" id="TFK60535.1"/>
    </source>
</evidence>
<evidence type="ECO:0000313" key="2">
    <source>
        <dbReference type="Proteomes" id="UP000308600"/>
    </source>
</evidence>
<dbReference type="EMBL" id="ML208762">
    <property type="protein sequence ID" value="TFK60535.1"/>
    <property type="molecule type" value="Genomic_DNA"/>
</dbReference>
<protein>
    <submittedName>
        <fullName evidence="1">Uncharacterized protein</fullName>
    </submittedName>
</protein>
<organism evidence="1 2">
    <name type="scientific">Pluteus cervinus</name>
    <dbReference type="NCBI Taxonomy" id="181527"/>
    <lineage>
        <taxon>Eukaryota</taxon>
        <taxon>Fungi</taxon>
        <taxon>Dikarya</taxon>
        <taxon>Basidiomycota</taxon>
        <taxon>Agaricomycotina</taxon>
        <taxon>Agaricomycetes</taxon>
        <taxon>Agaricomycetidae</taxon>
        <taxon>Agaricales</taxon>
        <taxon>Pluteineae</taxon>
        <taxon>Pluteaceae</taxon>
        <taxon>Pluteus</taxon>
    </lineage>
</organism>
<proteinExistence type="predicted"/>